<gene>
    <name evidence="1" type="ORF">MCHLO_11505</name>
</gene>
<dbReference type="EMBL" id="DF848739">
    <property type="protein sequence ID" value="GAT54669.1"/>
    <property type="molecule type" value="Genomic_DNA"/>
</dbReference>
<dbReference type="Proteomes" id="UP000815677">
    <property type="component" value="Unassembled WGS sequence"/>
</dbReference>
<evidence type="ECO:0000313" key="1">
    <source>
        <dbReference type="EMBL" id="GAT54669.1"/>
    </source>
</evidence>
<name>A0ABQ0LVF2_MYCCL</name>
<proteinExistence type="predicted"/>
<organism evidence="1 2">
    <name type="scientific">Mycena chlorophos</name>
    <name type="common">Agaric fungus</name>
    <name type="synonym">Agaricus chlorophos</name>
    <dbReference type="NCBI Taxonomy" id="658473"/>
    <lineage>
        <taxon>Eukaryota</taxon>
        <taxon>Fungi</taxon>
        <taxon>Dikarya</taxon>
        <taxon>Basidiomycota</taxon>
        <taxon>Agaricomycotina</taxon>
        <taxon>Agaricomycetes</taxon>
        <taxon>Agaricomycetidae</taxon>
        <taxon>Agaricales</taxon>
        <taxon>Marasmiineae</taxon>
        <taxon>Mycenaceae</taxon>
        <taxon>Mycena</taxon>
    </lineage>
</organism>
<reference evidence="1" key="1">
    <citation type="submission" date="2014-09" db="EMBL/GenBank/DDBJ databases">
        <title>Genome sequence of the luminous mushroom Mycena chlorophos for searching fungal bioluminescence genes.</title>
        <authorList>
            <person name="Tanaka Y."/>
            <person name="Kasuga D."/>
            <person name="Oba Y."/>
            <person name="Hase S."/>
            <person name="Sato K."/>
            <person name="Oba Y."/>
            <person name="Sakakibara Y."/>
        </authorList>
    </citation>
    <scope>NUCLEOTIDE SEQUENCE</scope>
</reference>
<keyword evidence="2" id="KW-1185">Reference proteome</keyword>
<evidence type="ECO:0000313" key="2">
    <source>
        <dbReference type="Proteomes" id="UP000815677"/>
    </source>
</evidence>
<accession>A0ABQ0LVF2</accession>
<sequence>MNASCGSGLEGLRRCCILLLGDNDAGAEINRFPVSVSSSTSASTSSASYSGGGTSSLQYSGSVLVVSEESRRLETRFRWVRPWRAFAVAIVVHHKPQNSLTTCSDLNLSHTHVISCAKPATTKRFSAPSGSGTHSGCLQKAISTSFPSVENVAR</sequence>
<protein>
    <submittedName>
        <fullName evidence="1">Uncharacterized protein</fullName>
    </submittedName>
</protein>